<dbReference type="PROSITE" id="PS50181">
    <property type="entry name" value="FBOX"/>
    <property type="match status" value="1"/>
</dbReference>
<organism evidence="2 3">
    <name type="scientific">Rotaria sordida</name>
    <dbReference type="NCBI Taxonomy" id="392033"/>
    <lineage>
        <taxon>Eukaryota</taxon>
        <taxon>Metazoa</taxon>
        <taxon>Spiralia</taxon>
        <taxon>Gnathifera</taxon>
        <taxon>Rotifera</taxon>
        <taxon>Eurotatoria</taxon>
        <taxon>Bdelloidea</taxon>
        <taxon>Philodinida</taxon>
        <taxon>Philodinidae</taxon>
        <taxon>Rotaria</taxon>
    </lineage>
</organism>
<feature type="domain" description="F-box" evidence="1">
    <location>
        <begin position="6"/>
        <end position="54"/>
    </location>
</feature>
<sequence length="410" mass="48172">MLSNTISSMKTLPVELLHRIFDNLDAETILLSIRPVSRLFRLVVDNYDRYVFDLKLISKSNFYLLCRLISPKNVISLIFFNNQQTLGQLDLFLSLVRLQEFTRLRSLIFINIDEFQLNFILKRINCNTLTSLSCNIRIYDARYKNATTSRLSSIIAQSTLRKLKLDISAERMLEISWPSICTIEYLTINDRITMNNLCKISQYSPDLRTLVMKKTSQYITNNLTLANHLAINFRQLTSLIIDEIDVTIDQLESFLLLTPSLIHLKLIDGQNTLDRKRLIDGERWEEFIKINLPQLEKFEFYFNEWRLTKQTKTDLELTIASFRTPFWIEYKKWFVICECDMKYSFNIRLYSIPICTSSVFYTLNSKKIFSSTYPMTIDQDVSVMDNINLVYFGLTQSVGDHTEEKVCYST</sequence>
<evidence type="ECO:0000313" key="2">
    <source>
        <dbReference type="EMBL" id="CAF0864923.1"/>
    </source>
</evidence>
<dbReference type="InterPro" id="IPR036047">
    <property type="entry name" value="F-box-like_dom_sf"/>
</dbReference>
<gene>
    <name evidence="2" type="ORF">RFH988_LOCUS7165</name>
</gene>
<comment type="caution">
    <text evidence="2">The sequence shown here is derived from an EMBL/GenBank/DDBJ whole genome shotgun (WGS) entry which is preliminary data.</text>
</comment>
<dbReference type="AlphaFoldDB" id="A0A813X419"/>
<reference evidence="2" key="1">
    <citation type="submission" date="2021-02" db="EMBL/GenBank/DDBJ databases">
        <authorList>
            <person name="Nowell W R."/>
        </authorList>
    </citation>
    <scope>NUCLEOTIDE SEQUENCE</scope>
</reference>
<dbReference type="OrthoDB" id="10058525at2759"/>
<name>A0A813X419_9BILA</name>
<dbReference type="Gene3D" id="1.20.1280.50">
    <property type="match status" value="1"/>
</dbReference>
<dbReference type="SUPFAM" id="SSF81383">
    <property type="entry name" value="F-box domain"/>
    <property type="match status" value="1"/>
</dbReference>
<dbReference type="InterPro" id="IPR001810">
    <property type="entry name" value="F-box_dom"/>
</dbReference>
<dbReference type="Proteomes" id="UP000663882">
    <property type="component" value="Unassembled WGS sequence"/>
</dbReference>
<accession>A0A813X419</accession>
<dbReference type="EMBL" id="CAJNOO010000224">
    <property type="protein sequence ID" value="CAF0864923.1"/>
    <property type="molecule type" value="Genomic_DNA"/>
</dbReference>
<proteinExistence type="predicted"/>
<evidence type="ECO:0000259" key="1">
    <source>
        <dbReference type="PROSITE" id="PS50181"/>
    </source>
</evidence>
<protein>
    <recommendedName>
        <fullName evidence="1">F-box domain-containing protein</fullName>
    </recommendedName>
</protein>
<evidence type="ECO:0000313" key="3">
    <source>
        <dbReference type="Proteomes" id="UP000663882"/>
    </source>
</evidence>
<dbReference type="Pfam" id="PF00646">
    <property type="entry name" value="F-box"/>
    <property type="match status" value="1"/>
</dbReference>